<dbReference type="Pfam" id="PF01467">
    <property type="entry name" value="CTP_transf_like"/>
    <property type="match status" value="1"/>
</dbReference>
<evidence type="ECO:0000256" key="9">
    <source>
        <dbReference type="ARBA" id="ARBA00023277"/>
    </source>
</evidence>
<dbReference type="InterPro" id="IPR002173">
    <property type="entry name" value="Carboh/pur_kinase_PfkB_CS"/>
</dbReference>
<dbReference type="GO" id="GO:0005524">
    <property type="term" value="F:ATP binding"/>
    <property type="evidence" value="ECO:0007669"/>
    <property type="project" value="UniProtKB-KW"/>
</dbReference>
<dbReference type="PANTHER" id="PTHR46969">
    <property type="entry name" value="BIFUNCTIONAL PROTEIN HLDE"/>
    <property type="match status" value="1"/>
</dbReference>
<keyword evidence="6" id="KW-0418">Kinase</keyword>
<feature type="domain" description="Cytidyltransferase-like" evidence="13">
    <location>
        <begin position="360"/>
        <end position="458"/>
    </location>
</feature>
<feature type="region of interest" description="Disordered" evidence="11">
    <location>
        <begin position="513"/>
        <end position="549"/>
    </location>
</feature>
<dbReference type="InterPro" id="IPR029056">
    <property type="entry name" value="Ribokinase-like"/>
</dbReference>
<evidence type="ECO:0000256" key="11">
    <source>
        <dbReference type="SAM" id="MobiDB-lite"/>
    </source>
</evidence>
<name>A0A1H1E8D0_9MICC</name>
<sequence length="549" mass="56273">MSSLEGISGLADWLPQRLAEAAPQITVLGDVMLDGWFTGRIERFCREAPAPVVDMARREYAPGGAANTAMNLAALGARVRILGLTGSDEAGGRLRELLAGAGVDVSGLIEHPQVVTTTKYRVIGGDQIMLRMDEQTQRMPADAVEQLAAAVPQALLASAAVVVCDYGSGALGGAVRETLAAHRGDRLTVVDAHDPRPWAQVQPDLVTPNAGEAAGLLGIAFEPDSDRAGLVAASGGQLLEAAGARSAVVTLDRDGTVLLNNDGGTHRTWARPVTEKQASGAGDTFVACLTLARAAGLQLTTCLDLAQAAADVVVHRPGTSVCTTADLAGHLGSFSDTALDAAELARRLGDERAAGRRIVLTNGCFDVLHRGHTRYLNQAKQLGDVLVVALNSDESARRLKGPDRPINPVGDRAGIIAALSCVDYVTVFDTDTPIPLIEAVKPDIYAKGGDYSPQMLEETPAVEAYGGQVSILDYVSEHSTTAVVRRIRGTGAGAGTAEAPAKAAITDAATGTGTAAGAGTHAATAGGPATGTATGTAAAGPVAEEADRA</sequence>
<dbReference type="Gene3D" id="3.40.50.620">
    <property type="entry name" value="HUPs"/>
    <property type="match status" value="1"/>
</dbReference>
<evidence type="ECO:0000313" key="15">
    <source>
        <dbReference type="Proteomes" id="UP000181917"/>
    </source>
</evidence>
<dbReference type="UniPathway" id="UPA00958"/>
<evidence type="ECO:0000256" key="3">
    <source>
        <dbReference type="ARBA" id="ARBA00022679"/>
    </source>
</evidence>
<evidence type="ECO:0000256" key="4">
    <source>
        <dbReference type="ARBA" id="ARBA00022695"/>
    </source>
</evidence>
<evidence type="ECO:0000256" key="10">
    <source>
        <dbReference type="ARBA" id="ARBA00047428"/>
    </source>
</evidence>
<dbReference type="OrthoDB" id="9802794at2"/>
<evidence type="ECO:0000259" key="13">
    <source>
        <dbReference type="Pfam" id="PF01467"/>
    </source>
</evidence>
<comment type="catalytic activity">
    <reaction evidence="10">
        <text>D-glycero-beta-D-manno-heptose 1-phosphate + ATP + H(+) = ADP-D-glycero-beta-D-manno-heptose + diphosphate</text>
        <dbReference type="Rhea" id="RHEA:27465"/>
        <dbReference type="ChEBI" id="CHEBI:15378"/>
        <dbReference type="ChEBI" id="CHEBI:30616"/>
        <dbReference type="ChEBI" id="CHEBI:33019"/>
        <dbReference type="ChEBI" id="CHEBI:59967"/>
        <dbReference type="ChEBI" id="CHEBI:61593"/>
        <dbReference type="EC" id="2.7.7.70"/>
    </reaction>
</comment>
<keyword evidence="9" id="KW-0119">Carbohydrate metabolism</keyword>
<dbReference type="NCBIfam" id="TIGR00125">
    <property type="entry name" value="cyt_tran_rel"/>
    <property type="match status" value="1"/>
</dbReference>
<dbReference type="STRING" id="37928.SAMN04489742_2810"/>
<evidence type="ECO:0000313" key="14">
    <source>
        <dbReference type="EMBL" id="SDQ84943.1"/>
    </source>
</evidence>
<dbReference type="Pfam" id="PF00294">
    <property type="entry name" value="PfkB"/>
    <property type="match status" value="1"/>
</dbReference>
<dbReference type="InterPro" id="IPR011914">
    <property type="entry name" value="RfaE_dom_II"/>
</dbReference>
<dbReference type="GO" id="GO:0033786">
    <property type="term" value="F:heptose-1-phosphate adenylyltransferase activity"/>
    <property type="evidence" value="ECO:0007669"/>
    <property type="project" value="TreeGrafter"/>
</dbReference>
<feature type="domain" description="Carbohydrate kinase PfkB" evidence="12">
    <location>
        <begin position="43"/>
        <end position="323"/>
    </location>
</feature>
<dbReference type="EC" id="2.7.7.70" evidence="2"/>
<evidence type="ECO:0000256" key="1">
    <source>
        <dbReference type="ARBA" id="ARBA00004713"/>
    </source>
</evidence>
<keyword evidence="7" id="KW-0067">ATP-binding</keyword>
<protein>
    <recommendedName>
        <fullName evidence="2">D-glycero-beta-D-manno-heptose 1-phosphate adenylyltransferase</fullName>
        <ecNumber evidence="2">2.7.7.70</ecNumber>
    </recommendedName>
</protein>
<dbReference type="InterPro" id="IPR011611">
    <property type="entry name" value="PfkB_dom"/>
</dbReference>
<evidence type="ECO:0000256" key="5">
    <source>
        <dbReference type="ARBA" id="ARBA00022741"/>
    </source>
</evidence>
<dbReference type="GO" id="GO:0033785">
    <property type="term" value="F:heptose 7-phosphate kinase activity"/>
    <property type="evidence" value="ECO:0007669"/>
    <property type="project" value="TreeGrafter"/>
</dbReference>
<dbReference type="PROSITE" id="PS00583">
    <property type="entry name" value="PFKB_KINASES_1"/>
    <property type="match status" value="1"/>
</dbReference>
<comment type="pathway">
    <text evidence="1">Bacterial outer membrane biogenesis; LPS core biosynthesis.</text>
</comment>
<feature type="compositionally biased region" description="Low complexity" evidence="11">
    <location>
        <begin position="513"/>
        <end position="543"/>
    </location>
</feature>
<dbReference type="NCBIfam" id="TIGR02199">
    <property type="entry name" value="rfaE_dom_II"/>
    <property type="match status" value="1"/>
</dbReference>
<dbReference type="KEGG" id="acry:AC20117_03410"/>
<dbReference type="AlphaFoldDB" id="A0A1H1E8D0"/>
<organism evidence="14 15">
    <name type="scientific">Crystallibacter crystallopoietes</name>
    <dbReference type="NCBI Taxonomy" id="37928"/>
    <lineage>
        <taxon>Bacteria</taxon>
        <taxon>Bacillati</taxon>
        <taxon>Actinomycetota</taxon>
        <taxon>Actinomycetes</taxon>
        <taxon>Micrococcales</taxon>
        <taxon>Micrococcaceae</taxon>
        <taxon>Crystallibacter</taxon>
    </lineage>
</organism>
<dbReference type="EMBL" id="FNKH01000002">
    <property type="protein sequence ID" value="SDQ84943.1"/>
    <property type="molecule type" value="Genomic_DNA"/>
</dbReference>
<gene>
    <name evidence="14" type="ORF">SAMN04489742_2810</name>
</gene>
<dbReference type="GO" id="GO:0009244">
    <property type="term" value="P:lipopolysaccharide core region biosynthetic process"/>
    <property type="evidence" value="ECO:0007669"/>
    <property type="project" value="UniProtKB-UniPathway"/>
</dbReference>
<dbReference type="RefSeq" id="WP_074700983.1">
    <property type="nucleotide sequence ID" value="NZ_CP018863.1"/>
</dbReference>
<keyword evidence="3" id="KW-0808">Transferase</keyword>
<accession>A0A1H1E8D0</accession>
<keyword evidence="5" id="KW-0547">Nucleotide-binding</keyword>
<dbReference type="Gene3D" id="3.40.1190.20">
    <property type="match status" value="1"/>
</dbReference>
<evidence type="ECO:0000256" key="2">
    <source>
        <dbReference type="ARBA" id="ARBA00012519"/>
    </source>
</evidence>
<dbReference type="SUPFAM" id="SSF52374">
    <property type="entry name" value="Nucleotidylyl transferase"/>
    <property type="match status" value="1"/>
</dbReference>
<reference evidence="14 15" key="1">
    <citation type="submission" date="2016-10" db="EMBL/GenBank/DDBJ databases">
        <authorList>
            <person name="de Groot N.N."/>
        </authorList>
    </citation>
    <scope>NUCLEOTIDE SEQUENCE [LARGE SCALE GENOMIC DNA]</scope>
    <source>
        <strain evidence="14 15">DSM 20117</strain>
    </source>
</reference>
<dbReference type="Proteomes" id="UP000181917">
    <property type="component" value="Unassembled WGS sequence"/>
</dbReference>
<dbReference type="GO" id="GO:0016773">
    <property type="term" value="F:phosphotransferase activity, alcohol group as acceptor"/>
    <property type="evidence" value="ECO:0007669"/>
    <property type="project" value="InterPro"/>
</dbReference>
<evidence type="ECO:0000256" key="7">
    <source>
        <dbReference type="ARBA" id="ARBA00022840"/>
    </source>
</evidence>
<proteinExistence type="predicted"/>
<dbReference type="PANTHER" id="PTHR46969:SF1">
    <property type="entry name" value="BIFUNCTIONAL PROTEIN HLDE"/>
    <property type="match status" value="1"/>
</dbReference>
<evidence type="ECO:0000256" key="8">
    <source>
        <dbReference type="ARBA" id="ARBA00023268"/>
    </source>
</evidence>
<dbReference type="InterPro" id="IPR014729">
    <property type="entry name" value="Rossmann-like_a/b/a_fold"/>
</dbReference>
<evidence type="ECO:0000259" key="12">
    <source>
        <dbReference type="Pfam" id="PF00294"/>
    </source>
</evidence>
<dbReference type="SUPFAM" id="SSF53613">
    <property type="entry name" value="Ribokinase-like"/>
    <property type="match status" value="1"/>
</dbReference>
<dbReference type="InterPro" id="IPR004821">
    <property type="entry name" value="Cyt_trans-like"/>
</dbReference>
<keyword evidence="4" id="KW-0548">Nucleotidyltransferase</keyword>
<dbReference type="GO" id="GO:0005829">
    <property type="term" value="C:cytosol"/>
    <property type="evidence" value="ECO:0007669"/>
    <property type="project" value="TreeGrafter"/>
</dbReference>
<keyword evidence="15" id="KW-1185">Reference proteome</keyword>
<evidence type="ECO:0000256" key="6">
    <source>
        <dbReference type="ARBA" id="ARBA00022777"/>
    </source>
</evidence>
<keyword evidence="8" id="KW-0511">Multifunctional enzyme</keyword>